<feature type="DNA-binding region" description="HMG box" evidence="6">
    <location>
        <begin position="1"/>
        <end position="65"/>
    </location>
</feature>
<organism evidence="9 10">
    <name type="scientific">Rhynocoris fuscipes</name>
    <dbReference type="NCBI Taxonomy" id="488301"/>
    <lineage>
        <taxon>Eukaryota</taxon>
        <taxon>Metazoa</taxon>
        <taxon>Ecdysozoa</taxon>
        <taxon>Arthropoda</taxon>
        <taxon>Hexapoda</taxon>
        <taxon>Insecta</taxon>
        <taxon>Pterygota</taxon>
        <taxon>Neoptera</taxon>
        <taxon>Paraneoptera</taxon>
        <taxon>Hemiptera</taxon>
        <taxon>Heteroptera</taxon>
        <taxon>Panheteroptera</taxon>
        <taxon>Cimicomorpha</taxon>
        <taxon>Reduviidae</taxon>
        <taxon>Harpactorinae</taxon>
        <taxon>Harpactorini</taxon>
        <taxon>Rhynocoris</taxon>
    </lineage>
</organism>
<dbReference type="InterPro" id="IPR009071">
    <property type="entry name" value="HMG_box_dom"/>
</dbReference>
<dbReference type="CDD" id="cd22031">
    <property type="entry name" value="HMG-box_SoxE"/>
    <property type="match status" value="1"/>
</dbReference>
<evidence type="ECO:0000256" key="4">
    <source>
        <dbReference type="ARBA" id="ARBA00023163"/>
    </source>
</evidence>
<dbReference type="PANTHER" id="PTHR45803">
    <property type="entry name" value="SOX100B"/>
    <property type="match status" value="1"/>
</dbReference>
<name>A0AAW1CVQ5_9HEMI</name>
<dbReference type="SUPFAM" id="SSF47095">
    <property type="entry name" value="HMG-box"/>
    <property type="match status" value="1"/>
</dbReference>
<dbReference type="GO" id="GO:0005634">
    <property type="term" value="C:nucleus"/>
    <property type="evidence" value="ECO:0007669"/>
    <property type="project" value="UniProtKB-SubCell"/>
</dbReference>
<feature type="compositionally biased region" description="Low complexity" evidence="7">
    <location>
        <begin position="74"/>
        <end position="90"/>
    </location>
</feature>
<keyword evidence="5 6" id="KW-0539">Nucleus</keyword>
<dbReference type="Gene3D" id="1.10.30.10">
    <property type="entry name" value="High mobility group box domain"/>
    <property type="match status" value="1"/>
</dbReference>
<keyword evidence="10" id="KW-1185">Reference proteome</keyword>
<dbReference type="Proteomes" id="UP001461498">
    <property type="component" value="Unassembled WGS sequence"/>
</dbReference>
<comment type="caution">
    <text evidence="9">The sequence shown here is derived from an EMBL/GenBank/DDBJ whole genome shotgun (WGS) entry which is preliminary data.</text>
</comment>
<keyword evidence="3 6" id="KW-0238">DNA-binding</keyword>
<dbReference type="AlphaFoldDB" id="A0AAW1CVQ5"/>
<feature type="compositionally biased region" description="Polar residues" evidence="7">
    <location>
        <begin position="149"/>
        <end position="183"/>
    </location>
</feature>
<protein>
    <recommendedName>
        <fullName evidence="8">HMG box domain-containing protein</fullName>
    </recommendedName>
</protein>
<dbReference type="InterPro" id="IPR036910">
    <property type="entry name" value="HMG_box_dom_sf"/>
</dbReference>
<evidence type="ECO:0000256" key="3">
    <source>
        <dbReference type="ARBA" id="ARBA00023125"/>
    </source>
</evidence>
<dbReference type="Pfam" id="PF00505">
    <property type="entry name" value="HMG_box"/>
    <property type="match status" value="1"/>
</dbReference>
<feature type="region of interest" description="Disordered" evidence="7">
    <location>
        <begin position="208"/>
        <end position="234"/>
    </location>
</feature>
<keyword evidence="4" id="KW-0804">Transcription</keyword>
<reference evidence="9 10" key="1">
    <citation type="submission" date="2022-12" db="EMBL/GenBank/DDBJ databases">
        <title>Chromosome-level genome assembly of true bugs.</title>
        <authorList>
            <person name="Ma L."/>
            <person name="Li H."/>
        </authorList>
    </citation>
    <scope>NUCLEOTIDE SEQUENCE [LARGE SCALE GENOMIC DNA]</scope>
    <source>
        <strain evidence="9">Lab_2022b</strain>
    </source>
</reference>
<dbReference type="EMBL" id="JAPXFL010000008">
    <property type="protein sequence ID" value="KAK9502526.1"/>
    <property type="molecule type" value="Genomic_DNA"/>
</dbReference>
<dbReference type="FunFam" id="1.10.30.10:FF:000004">
    <property type="entry name" value="Transcription factor SOX-10"/>
    <property type="match status" value="1"/>
</dbReference>
<feature type="region of interest" description="Disordered" evidence="7">
    <location>
        <begin position="64"/>
        <end position="183"/>
    </location>
</feature>
<feature type="compositionally biased region" description="Polar residues" evidence="7">
    <location>
        <begin position="91"/>
        <end position="110"/>
    </location>
</feature>
<feature type="domain" description="HMG box" evidence="8">
    <location>
        <begin position="1"/>
        <end position="65"/>
    </location>
</feature>
<accession>A0AAW1CVQ5</accession>
<comment type="subcellular location">
    <subcellularLocation>
        <location evidence="1">Nucleus</location>
    </subcellularLocation>
</comment>
<dbReference type="PANTHER" id="PTHR45803:SF5">
    <property type="entry name" value="SOX100B"/>
    <property type="match status" value="1"/>
</dbReference>
<dbReference type="PROSITE" id="PS50118">
    <property type="entry name" value="HMG_BOX_2"/>
    <property type="match status" value="1"/>
</dbReference>
<sequence length="313" mass="35298">MNAFMVWAQAARRKLADQYPQLHNAELSKTLGKLWRLLAARDKRPFIEEAERLRLIHKRDYPNYKYQPRRRKSAASSPASTTPSAPKRTTNSQQHVTSSKTGQRAITNNYRMMKNVKKESASDIEEGVPSVLHGPPTPPTTPNRGQAFRANTNNNNVPQASSQSSGITNLISSCSPPQSSEQLTADVPELCPPVESVDYSEFEQYLHQSAPQTSSQNSNGPSIIQPSLTTTPGQTWSTEEAAFLPEYLQDLRYVTAFQNSSKTSSQDGTRYPQYYSYQEWAPGYYNPCQYQPPHQQQQQQSSKQLTDTWNGYL</sequence>
<keyword evidence="2" id="KW-0805">Transcription regulation</keyword>
<evidence type="ECO:0000256" key="1">
    <source>
        <dbReference type="ARBA" id="ARBA00004123"/>
    </source>
</evidence>
<evidence type="ECO:0000256" key="7">
    <source>
        <dbReference type="SAM" id="MobiDB-lite"/>
    </source>
</evidence>
<evidence type="ECO:0000259" key="8">
    <source>
        <dbReference type="PROSITE" id="PS50118"/>
    </source>
</evidence>
<feature type="compositionally biased region" description="Polar residues" evidence="7">
    <location>
        <begin position="301"/>
        <end position="313"/>
    </location>
</feature>
<dbReference type="SMART" id="SM00398">
    <property type="entry name" value="HMG"/>
    <property type="match status" value="1"/>
</dbReference>
<proteinExistence type="predicted"/>
<evidence type="ECO:0000313" key="10">
    <source>
        <dbReference type="Proteomes" id="UP001461498"/>
    </source>
</evidence>
<dbReference type="GO" id="GO:0000981">
    <property type="term" value="F:DNA-binding transcription factor activity, RNA polymerase II-specific"/>
    <property type="evidence" value="ECO:0007669"/>
    <property type="project" value="TreeGrafter"/>
</dbReference>
<gene>
    <name evidence="9" type="ORF">O3M35_011295</name>
</gene>
<dbReference type="InterPro" id="IPR050917">
    <property type="entry name" value="SOX_TF"/>
</dbReference>
<evidence type="ECO:0000256" key="2">
    <source>
        <dbReference type="ARBA" id="ARBA00023015"/>
    </source>
</evidence>
<feature type="region of interest" description="Disordered" evidence="7">
    <location>
        <begin position="289"/>
        <end position="313"/>
    </location>
</feature>
<evidence type="ECO:0000256" key="5">
    <source>
        <dbReference type="ARBA" id="ARBA00023242"/>
    </source>
</evidence>
<feature type="compositionally biased region" description="Low complexity" evidence="7">
    <location>
        <begin position="289"/>
        <end position="300"/>
    </location>
</feature>
<dbReference type="GO" id="GO:0000978">
    <property type="term" value="F:RNA polymerase II cis-regulatory region sequence-specific DNA binding"/>
    <property type="evidence" value="ECO:0007669"/>
    <property type="project" value="TreeGrafter"/>
</dbReference>
<evidence type="ECO:0000313" key="9">
    <source>
        <dbReference type="EMBL" id="KAK9502526.1"/>
    </source>
</evidence>
<evidence type="ECO:0000256" key="6">
    <source>
        <dbReference type="PROSITE-ProRule" id="PRU00267"/>
    </source>
</evidence>